<dbReference type="PANTHER" id="PTHR15503:SF22">
    <property type="entry name" value="TRANSPOSON TY3-I GAG POLYPROTEIN"/>
    <property type="match status" value="1"/>
</dbReference>
<dbReference type="AlphaFoldDB" id="A0A0C9SMX2"/>
<evidence type="ECO:0000259" key="2">
    <source>
        <dbReference type="Pfam" id="PF19259"/>
    </source>
</evidence>
<reference evidence="4" key="2">
    <citation type="submission" date="2015-01" db="EMBL/GenBank/DDBJ databases">
        <title>Evolutionary Origins and Diversification of the Mycorrhizal Mutualists.</title>
        <authorList>
            <consortium name="DOE Joint Genome Institute"/>
            <consortium name="Mycorrhizal Genomics Consortium"/>
            <person name="Kohler A."/>
            <person name="Kuo A."/>
            <person name="Nagy L.G."/>
            <person name="Floudas D."/>
            <person name="Copeland A."/>
            <person name="Barry K.W."/>
            <person name="Cichocki N."/>
            <person name="Veneault-Fourrey C."/>
            <person name="LaButti K."/>
            <person name="Lindquist E.A."/>
            <person name="Lipzen A."/>
            <person name="Lundell T."/>
            <person name="Morin E."/>
            <person name="Murat C."/>
            <person name="Riley R."/>
            <person name="Ohm R."/>
            <person name="Sun H."/>
            <person name="Tunlid A."/>
            <person name="Henrissat B."/>
            <person name="Grigoriev I.V."/>
            <person name="Hibbett D.S."/>
            <person name="Martin F."/>
        </authorList>
    </citation>
    <scope>NUCLEOTIDE SEQUENCE [LARGE SCALE GENOMIC DNA]</scope>
    <source>
        <strain evidence="4">ATCC 200175</strain>
    </source>
</reference>
<sequence>MSERPTELKVGTPVHFDGSPSDASRWLHSVIAYISINDRIYTSDNKKIILALSFMSKGSAATWAEAAYENAAELENFGTWANFQEDFKRTFVTKDVKATAIAKLSSLTQSGCGSLEKFNAEFRLLAHRSSVNSLGALIEWYLRALHPSISTQILRMDKTPETLEGWIAKAEHFNVQNERIKSLRQGRPFFNNLPSNSSRKRDPYAMDVDAVRLSPTQRADYMKKGLCFVCGKNGHRSSDHKGKTSFDKPSTPSTPKVRKTEIPSPADPISVYAAELKKKNVSQKEILNVLKTCFAEEEEEGTNEEQVPVSRVSLASSF</sequence>
<organism evidence="3 4">
    <name type="scientific">Paxillus involutus ATCC 200175</name>
    <dbReference type="NCBI Taxonomy" id="664439"/>
    <lineage>
        <taxon>Eukaryota</taxon>
        <taxon>Fungi</taxon>
        <taxon>Dikarya</taxon>
        <taxon>Basidiomycota</taxon>
        <taxon>Agaricomycotina</taxon>
        <taxon>Agaricomycetes</taxon>
        <taxon>Agaricomycetidae</taxon>
        <taxon>Boletales</taxon>
        <taxon>Paxilineae</taxon>
        <taxon>Paxillaceae</taxon>
        <taxon>Paxillus</taxon>
    </lineage>
</organism>
<reference evidence="3 4" key="1">
    <citation type="submission" date="2014-06" db="EMBL/GenBank/DDBJ databases">
        <authorList>
            <consortium name="DOE Joint Genome Institute"/>
            <person name="Kuo A."/>
            <person name="Kohler A."/>
            <person name="Nagy L.G."/>
            <person name="Floudas D."/>
            <person name="Copeland A."/>
            <person name="Barry K.W."/>
            <person name="Cichocki N."/>
            <person name="Veneault-Fourrey C."/>
            <person name="LaButti K."/>
            <person name="Lindquist E.A."/>
            <person name="Lipzen A."/>
            <person name="Lundell T."/>
            <person name="Morin E."/>
            <person name="Murat C."/>
            <person name="Sun H."/>
            <person name="Tunlid A."/>
            <person name="Henrissat B."/>
            <person name="Grigoriev I.V."/>
            <person name="Hibbett D.S."/>
            <person name="Martin F."/>
            <person name="Nordberg H.P."/>
            <person name="Cantor M.N."/>
            <person name="Hua S.X."/>
        </authorList>
    </citation>
    <scope>NUCLEOTIDE SEQUENCE [LARGE SCALE GENOMIC DNA]</scope>
    <source>
        <strain evidence="3 4">ATCC 200175</strain>
    </source>
</reference>
<proteinExistence type="predicted"/>
<accession>A0A0C9SMX2</accession>
<dbReference type="Proteomes" id="UP000053647">
    <property type="component" value="Unassembled WGS sequence"/>
</dbReference>
<dbReference type="Pfam" id="PF19259">
    <property type="entry name" value="Ty3_capsid"/>
    <property type="match status" value="1"/>
</dbReference>
<evidence type="ECO:0000313" key="4">
    <source>
        <dbReference type="Proteomes" id="UP000053647"/>
    </source>
</evidence>
<dbReference type="PANTHER" id="PTHR15503">
    <property type="entry name" value="LDOC1 RELATED"/>
    <property type="match status" value="1"/>
</dbReference>
<keyword evidence="4" id="KW-1185">Reference proteome</keyword>
<dbReference type="InterPro" id="IPR032567">
    <property type="entry name" value="RTL1-rel"/>
</dbReference>
<evidence type="ECO:0000256" key="1">
    <source>
        <dbReference type="SAM" id="MobiDB-lite"/>
    </source>
</evidence>
<feature type="compositionally biased region" description="Basic and acidic residues" evidence="1">
    <location>
        <begin position="236"/>
        <end position="246"/>
    </location>
</feature>
<evidence type="ECO:0000313" key="3">
    <source>
        <dbReference type="EMBL" id="KIJ06919.1"/>
    </source>
</evidence>
<dbReference type="HOGENOM" id="CLU_000384_30_1_1"/>
<protein>
    <recommendedName>
        <fullName evidence="2">Ty3 transposon capsid-like protein domain-containing protein</fullName>
    </recommendedName>
</protein>
<gene>
    <name evidence="3" type="ORF">PAXINDRAFT_91277</name>
</gene>
<feature type="region of interest" description="Disordered" evidence="1">
    <location>
        <begin position="297"/>
        <end position="318"/>
    </location>
</feature>
<feature type="domain" description="Ty3 transposon capsid-like protein" evidence="2">
    <location>
        <begin position="9"/>
        <end position="179"/>
    </location>
</feature>
<name>A0A0C9SMX2_PAXIN</name>
<dbReference type="InterPro" id="IPR045358">
    <property type="entry name" value="Ty3_capsid"/>
</dbReference>
<feature type="region of interest" description="Disordered" evidence="1">
    <location>
        <begin position="234"/>
        <end position="264"/>
    </location>
</feature>
<dbReference type="EMBL" id="KN820097">
    <property type="protein sequence ID" value="KIJ06919.1"/>
    <property type="molecule type" value="Genomic_DNA"/>
</dbReference>